<dbReference type="InterPro" id="IPR011050">
    <property type="entry name" value="Pectin_lyase_fold/virulence"/>
</dbReference>
<protein>
    <recommendedName>
        <fullName evidence="3">Right handed beta helix region</fullName>
    </recommendedName>
</protein>
<gene>
    <name evidence="1" type="ORF">SAMN05444370_11480</name>
</gene>
<evidence type="ECO:0000313" key="2">
    <source>
        <dbReference type="Proteomes" id="UP000198703"/>
    </source>
</evidence>
<dbReference type="EMBL" id="FNQM01000014">
    <property type="protein sequence ID" value="SEA85620.1"/>
    <property type="molecule type" value="Genomic_DNA"/>
</dbReference>
<dbReference type="AlphaFoldDB" id="A0A1H4EM55"/>
<proteinExistence type="predicted"/>
<organism evidence="1 2">
    <name type="scientific">Rubrimonas cliftonensis</name>
    <dbReference type="NCBI Taxonomy" id="89524"/>
    <lineage>
        <taxon>Bacteria</taxon>
        <taxon>Pseudomonadati</taxon>
        <taxon>Pseudomonadota</taxon>
        <taxon>Alphaproteobacteria</taxon>
        <taxon>Rhodobacterales</taxon>
        <taxon>Paracoccaceae</taxon>
        <taxon>Rubrimonas</taxon>
    </lineage>
</organism>
<dbReference type="RefSeq" id="WP_093255357.1">
    <property type="nucleotide sequence ID" value="NZ_FNQM01000014.1"/>
</dbReference>
<dbReference type="OrthoDB" id="5438245at2"/>
<keyword evidence="2" id="KW-1185">Reference proteome</keyword>
<accession>A0A1H4EM55</accession>
<evidence type="ECO:0008006" key="3">
    <source>
        <dbReference type="Google" id="ProtNLM"/>
    </source>
</evidence>
<name>A0A1H4EM55_9RHOB</name>
<reference evidence="1 2" key="1">
    <citation type="submission" date="2016-10" db="EMBL/GenBank/DDBJ databases">
        <authorList>
            <person name="de Groot N.N."/>
        </authorList>
    </citation>
    <scope>NUCLEOTIDE SEQUENCE [LARGE SCALE GENOMIC DNA]</scope>
    <source>
        <strain evidence="1 2">DSM 15345</strain>
    </source>
</reference>
<dbReference type="Proteomes" id="UP000198703">
    <property type="component" value="Unassembled WGS sequence"/>
</dbReference>
<dbReference type="SUPFAM" id="SSF51126">
    <property type="entry name" value="Pectin lyase-like"/>
    <property type="match status" value="1"/>
</dbReference>
<evidence type="ECO:0000313" key="1">
    <source>
        <dbReference type="EMBL" id="SEA85620.1"/>
    </source>
</evidence>
<sequence length="491" mass="53334">MKTIHAAPTKRKIAVDGVLVTAFDLQTAVNRAEPGDVVRLIAGVYRKPVTISFGGAPGAQITVTGPAPREGEAVLDGGREEKDGLEGGFFPTDGDWAFVKMTGASHVTFERLCVRNCWPHAFYIRQCADLAFRDIDAEGGRRLIYARSGRRVPTRGLLLERIKWVQDPERTMWRGETRWREVKQEKGFADKSWFNGGLLESFDIEGDVVIRDCDISHAFNGIRMDIRAEAVTDGPDGPVVKRNRDVRIYRNRFSYIRDNAVEPERGLNGWLIAGNAFYEVHATLSLDAVTIVNLAFVGNAILNVSRPADTSNTGGKIIKFLDVNDAGPVRVSVGFVCAFNSARTRTRYISDAKVKPWTDVNNALERFAATDKDDADLFSKVVWRPGVVGDALTTNDPKHPDANAAQGAPFRRWPRVDPVFAPVALAPGDDAPLGGWDGTLTLSNGAQALTAIAVDVVGPDGTVVGIAAGGAPGWRSAAQLGLLHWLDGHVA</sequence>
<dbReference type="STRING" id="89524.SAMN05444370_11480"/>
<dbReference type="Gene3D" id="2.160.20.10">
    <property type="entry name" value="Single-stranded right-handed beta-helix, Pectin lyase-like"/>
    <property type="match status" value="1"/>
</dbReference>
<dbReference type="InterPro" id="IPR012334">
    <property type="entry name" value="Pectin_lyas_fold"/>
</dbReference>